<evidence type="ECO:0000256" key="1">
    <source>
        <dbReference type="SAM" id="Phobius"/>
    </source>
</evidence>
<evidence type="ECO:0000313" key="2">
    <source>
        <dbReference type="EMBL" id="PWA49038.1"/>
    </source>
</evidence>
<gene>
    <name evidence="2" type="ORF">CTI12_AA462520</name>
</gene>
<dbReference type="Proteomes" id="UP000245207">
    <property type="component" value="Unassembled WGS sequence"/>
</dbReference>
<feature type="transmembrane region" description="Helical" evidence="1">
    <location>
        <begin position="235"/>
        <end position="255"/>
    </location>
</feature>
<reference evidence="2 3" key="1">
    <citation type="journal article" date="2018" name="Mol. Plant">
        <title>The genome of Artemisia annua provides insight into the evolution of Asteraceae family and artemisinin biosynthesis.</title>
        <authorList>
            <person name="Shen Q."/>
            <person name="Zhang L."/>
            <person name="Liao Z."/>
            <person name="Wang S."/>
            <person name="Yan T."/>
            <person name="Shi P."/>
            <person name="Liu M."/>
            <person name="Fu X."/>
            <person name="Pan Q."/>
            <person name="Wang Y."/>
            <person name="Lv Z."/>
            <person name="Lu X."/>
            <person name="Zhang F."/>
            <person name="Jiang W."/>
            <person name="Ma Y."/>
            <person name="Chen M."/>
            <person name="Hao X."/>
            <person name="Li L."/>
            <person name="Tang Y."/>
            <person name="Lv G."/>
            <person name="Zhou Y."/>
            <person name="Sun X."/>
            <person name="Brodelius P.E."/>
            <person name="Rose J.K.C."/>
            <person name="Tang K."/>
        </authorList>
    </citation>
    <scope>NUCLEOTIDE SEQUENCE [LARGE SCALE GENOMIC DNA]</scope>
    <source>
        <strain evidence="3">cv. Huhao1</strain>
        <tissue evidence="2">Leaf</tissue>
    </source>
</reference>
<keyword evidence="1" id="KW-0812">Transmembrane</keyword>
<sequence>MVVCISDRSQSSQRSVTIVTYAFKAAEESYMYTMPIYLTPLVLSSPTFTNELSVDSLVKRAYENWSRVIEYDGKVLTPTLTMDQMNHQFDGSADWSDPQGHWFGDSFSEEVHLRSSEMLETDDMQELLRSFGVGATGPTYGLYDNDSCGYNSPHEPEVGPVYAQGPGRSSGKAVVGWLKLKAALRWSKIFNFSSLCSPSTLLILFSARLEEKWDREAVNLGKWRQRRAEGVFQGMFFKITASSTNLLLLLLMVVARDKLVTKRVSRPLQMV</sequence>
<comment type="caution">
    <text evidence="2">The sequence shown here is derived from an EMBL/GenBank/DDBJ whole genome shotgun (WGS) entry which is preliminary data.</text>
</comment>
<keyword evidence="1" id="KW-0472">Membrane</keyword>
<dbReference type="AlphaFoldDB" id="A0A2U1LJ65"/>
<name>A0A2U1LJ65_ARTAN</name>
<accession>A0A2U1LJ65</accession>
<keyword evidence="1" id="KW-1133">Transmembrane helix</keyword>
<protein>
    <submittedName>
        <fullName evidence="2">Calmodulin-binding protein</fullName>
    </submittedName>
</protein>
<organism evidence="2 3">
    <name type="scientific">Artemisia annua</name>
    <name type="common">Sweet wormwood</name>
    <dbReference type="NCBI Taxonomy" id="35608"/>
    <lineage>
        <taxon>Eukaryota</taxon>
        <taxon>Viridiplantae</taxon>
        <taxon>Streptophyta</taxon>
        <taxon>Embryophyta</taxon>
        <taxon>Tracheophyta</taxon>
        <taxon>Spermatophyta</taxon>
        <taxon>Magnoliopsida</taxon>
        <taxon>eudicotyledons</taxon>
        <taxon>Gunneridae</taxon>
        <taxon>Pentapetalae</taxon>
        <taxon>asterids</taxon>
        <taxon>campanulids</taxon>
        <taxon>Asterales</taxon>
        <taxon>Asteraceae</taxon>
        <taxon>Asteroideae</taxon>
        <taxon>Anthemideae</taxon>
        <taxon>Artemisiinae</taxon>
        <taxon>Artemisia</taxon>
    </lineage>
</organism>
<dbReference type="EMBL" id="PKPP01009108">
    <property type="protein sequence ID" value="PWA49038.1"/>
    <property type="molecule type" value="Genomic_DNA"/>
</dbReference>
<proteinExistence type="predicted"/>
<evidence type="ECO:0000313" key="3">
    <source>
        <dbReference type="Proteomes" id="UP000245207"/>
    </source>
</evidence>
<keyword evidence="3" id="KW-1185">Reference proteome</keyword>
<dbReference type="OrthoDB" id="1723700at2759"/>
<dbReference type="STRING" id="35608.A0A2U1LJ65"/>